<dbReference type="AlphaFoldDB" id="A0A161RD38"/>
<evidence type="ECO:0000313" key="2">
    <source>
        <dbReference type="EMBL" id="KZE37482.1"/>
    </source>
</evidence>
<dbReference type="EMBL" id="LQNT01000011">
    <property type="protein sequence ID" value="KZE37482.1"/>
    <property type="molecule type" value="Genomic_DNA"/>
</dbReference>
<evidence type="ECO:0000256" key="1">
    <source>
        <dbReference type="SAM" id="Coils"/>
    </source>
</evidence>
<dbReference type="OrthoDB" id="2442555at2"/>
<feature type="coiled-coil region" evidence="1">
    <location>
        <begin position="37"/>
        <end position="64"/>
    </location>
</feature>
<dbReference type="RefSeq" id="WP_063182768.1">
    <property type="nucleotide sequence ID" value="NZ_LQNT01000011.1"/>
</dbReference>
<comment type="caution">
    <text evidence="2">The sequence shown here is derived from an EMBL/GenBank/DDBJ whole genome shotgun (WGS) entry which is preliminary data.</text>
</comment>
<dbReference type="Proteomes" id="UP000076490">
    <property type="component" value="Unassembled WGS sequence"/>
</dbReference>
<evidence type="ECO:0000313" key="3">
    <source>
        <dbReference type="Proteomes" id="UP000076490"/>
    </source>
</evidence>
<sequence>MNVEVLKNPIVLFRGSDIPKTWYEQMQEQSVPLPAMLDAVEDARKDAEQASDRAVTRLEELFAESKNPDLLNLKRDMFNQRLERLSNALGKDHPEAALQAISTYLESESRHQAAIGAFRDAYHSAAEANRGALQEHAAHEDLAKSIAFFNDTIYEKLSKYLETDHEAHNKKLKKLDFFLLKLLVRGSMKTSPFSYLTKTGLAGEGEETFENTSFCEMNHSIILNIVHEFLRTDEDALKKIPVKVENFGVRDGKVYYVSQHSVNQSQKVFETSDKFVEYPLHPGLIGYLLEQKKQTLTYGEFAAQAGQIPEYRGEEEALFAKLIQLKLLRQQVDIPNNRGILQSVRRLFDIYGIGEGVIGKLDELDAELKAFEQKGAFDRIAHWKRIGELIRQAHPQSGKELIYEDVIFGKTRQDLVSSIVGEDFMKVIGDFLLLFDVNVRVQYEIGHLFQKEYGETPQKLTDSRLLNQVFFKNIHHFYPYYQNQRYRYREAVAEEIRILDDLRDEFLDEFSRLIDGSGGGEVDAGALIRSYSERIPADIRRDIDISCSLFLQYASPDTAVLNDVYDGHEKFISRFKDFFGEAAENREYADYIDRVFRDRNYYEIDELFGFNGGIHVRKDLKTAKLEVGYRQFAEDGGHPVSDITVRYNPNTRKIEFLDSDGKVCRIVYKSSLVPIFLPGILSVMLHLFQSGRMNFDITGVLKPYREAPRVTMGNVVLSRRKWQLETEELQELMNGAADPEELYARVNRYFEEKGMPKRFFLKYFRNEGDFVVEKPMFFDVSVPLLLKFFANELKDNAYIEEMLPDPKVELNEFLVEYSLEKERNTCRTSSSKA</sequence>
<reference evidence="2 3" key="1">
    <citation type="submission" date="2016-01" db="EMBL/GenBank/DDBJ databases">
        <title>Whole genome sequencing of Bhargavaea cecembensis T14.</title>
        <authorList>
            <person name="Hong K.W."/>
        </authorList>
    </citation>
    <scope>NUCLEOTIDE SEQUENCE [LARGE SCALE GENOMIC DNA]</scope>
    <source>
        <strain evidence="2 3">T14</strain>
    </source>
</reference>
<name>A0A161RD38_9BACL</name>
<accession>A0A161RD38</accession>
<keyword evidence="1" id="KW-0175">Coiled coil</keyword>
<evidence type="ECO:0008006" key="4">
    <source>
        <dbReference type="Google" id="ProtNLM"/>
    </source>
</evidence>
<gene>
    <name evidence="2" type="ORF">AV656_13035</name>
</gene>
<proteinExistence type="predicted"/>
<organism evidence="2 3">
    <name type="scientific">Bhargavaea cecembensis</name>
    <dbReference type="NCBI Taxonomy" id="394098"/>
    <lineage>
        <taxon>Bacteria</taxon>
        <taxon>Bacillati</taxon>
        <taxon>Bacillota</taxon>
        <taxon>Bacilli</taxon>
        <taxon>Bacillales</taxon>
        <taxon>Caryophanaceae</taxon>
        <taxon>Bhargavaea</taxon>
    </lineage>
</organism>
<protein>
    <recommendedName>
        <fullName evidence="4">Lanthionine biosynthesis protein</fullName>
    </recommendedName>
</protein>